<dbReference type="AlphaFoldDB" id="A0AAW1RNV2"/>
<name>A0AAW1RNV2_9CHLO</name>
<dbReference type="GO" id="GO:0009507">
    <property type="term" value="C:chloroplast"/>
    <property type="evidence" value="ECO:0007669"/>
    <property type="project" value="UniProtKB-SubCell"/>
</dbReference>
<dbReference type="Gene3D" id="1.10.3460.10">
    <property type="entry name" value="Chlorophyll a/b binding protein domain"/>
    <property type="match status" value="1"/>
</dbReference>
<dbReference type="PANTHER" id="PTHR37752:SF1">
    <property type="entry name" value="OS02G0610700 PROTEIN"/>
    <property type="match status" value="1"/>
</dbReference>
<feature type="region of interest" description="Disordered" evidence="1">
    <location>
        <begin position="217"/>
        <end position="240"/>
    </location>
</feature>
<dbReference type="EMBL" id="JALJOS010000008">
    <property type="protein sequence ID" value="KAK9835507.1"/>
    <property type="molecule type" value="Genomic_DNA"/>
</dbReference>
<dbReference type="Proteomes" id="UP001438707">
    <property type="component" value="Unassembled WGS sequence"/>
</dbReference>
<dbReference type="InterPro" id="IPR053091">
    <property type="entry name" value="PSII_Assembly/Photoprotect-Rel"/>
</dbReference>
<reference evidence="3 4" key="1">
    <citation type="journal article" date="2024" name="Nat. Commun.">
        <title>Phylogenomics reveals the evolutionary origins of lichenization in chlorophyte algae.</title>
        <authorList>
            <person name="Puginier C."/>
            <person name="Libourel C."/>
            <person name="Otte J."/>
            <person name="Skaloud P."/>
            <person name="Haon M."/>
            <person name="Grisel S."/>
            <person name="Petersen M."/>
            <person name="Berrin J.G."/>
            <person name="Delaux P.M."/>
            <person name="Dal Grande F."/>
            <person name="Keller J."/>
        </authorList>
    </citation>
    <scope>NUCLEOTIDE SEQUENCE [LARGE SCALE GENOMIC DNA]</scope>
    <source>
        <strain evidence="3 4">SAG 2145</strain>
    </source>
</reference>
<accession>A0AAW1RNV2</accession>
<keyword evidence="2" id="KW-0812">Transmembrane</keyword>
<dbReference type="SUPFAM" id="SSF103511">
    <property type="entry name" value="Chlorophyll a-b binding protein"/>
    <property type="match status" value="2"/>
</dbReference>
<feature type="transmembrane region" description="Helical" evidence="2">
    <location>
        <begin position="85"/>
        <end position="103"/>
    </location>
</feature>
<keyword evidence="2" id="KW-0472">Membrane</keyword>
<comment type="caution">
    <text evidence="3">The sequence shown here is derived from an EMBL/GenBank/DDBJ whole genome shotgun (WGS) entry which is preliminary data.</text>
</comment>
<gene>
    <name evidence="3" type="ORF">WJX74_001944</name>
</gene>
<evidence type="ECO:0000313" key="3">
    <source>
        <dbReference type="EMBL" id="KAK9835507.1"/>
    </source>
</evidence>
<organism evidence="3 4">
    <name type="scientific">Apatococcus lobatus</name>
    <dbReference type="NCBI Taxonomy" id="904363"/>
    <lineage>
        <taxon>Eukaryota</taxon>
        <taxon>Viridiplantae</taxon>
        <taxon>Chlorophyta</taxon>
        <taxon>core chlorophytes</taxon>
        <taxon>Trebouxiophyceae</taxon>
        <taxon>Chlorellales</taxon>
        <taxon>Chlorellaceae</taxon>
        <taxon>Apatococcus</taxon>
    </lineage>
</organism>
<dbReference type="PANTHER" id="PTHR37752">
    <property type="entry name" value="OS02G0610700 PROTEIN"/>
    <property type="match status" value="1"/>
</dbReference>
<evidence type="ECO:0000256" key="2">
    <source>
        <dbReference type="SAM" id="Phobius"/>
    </source>
</evidence>
<feature type="transmembrane region" description="Helical" evidence="2">
    <location>
        <begin position="123"/>
        <end position="142"/>
    </location>
</feature>
<keyword evidence="4" id="KW-1185">Reference proteome</keyword>
<sequence>MMTVCGSMQGTNRPQLVSGSKCCLLGSRALPIARPSSHTCSRSPKQIVRAQQQQGEDDGVIKFAQSIGLPVEEGLFGFRPFSEVWVGRLAMLGFLSSVVGEYLTGKGTLGQVGFITPNPSLAGVISVLAAGATFYATWLTIFKANIGNLDKRQAARYAKFFGIKAEEDAAEVSEGMKQRGEQGLSGENLSRNLQSGQIQTAADSALDFKDRQQADAAAADMKAQESRQKPQGPNQSLAAKADVQETQKLNFDNEGLYYARRVELTNGRFAMIGFLTAIIIEAASGRGIISQVIFYLRLSGLLGEASGFR</sequence>
<evidence type="ECO:0000256" key="1">
    <source>
        <dbReference type="SAM" id="MobiDB-lite"/>
    </source>
</evidence>
<feature type="transmembrane region" description="Helical" evidence="2">
    <location>
        <begin position="269"/>
        <end position="296"/>
    </location>
</feature>
<protein>
    <submittedName>
        <fullName evidence="3">Uncharacterized protein</fullName>
    </submittedName>
</protein>
<proteinExistence type="predicted"/>
<keyword evidence="2" id="KW-1133">Transmembrane helix</keyword>
<evidence type="ECO:0000313" key="4">
    <source>
        <dbReference type="Proteomes" id="UP001438707"/>
    </source>
</evidence>